<name>W6JW03_9MICO</name>
<dbReference type="SUPFAM" id="SSF52540">
    <property type="entry name" value="P-loop containing nucleoside triphosphate hydrolases"/>
    <property type="match status" value="1"/>
</dbReference>
<organism evidence="1 2">
    <name type="scientific">Nostocoides australiense Ben110</name>
    <dbReference type="NCBI Taxonomy" id="1193182"/>
    <lineage>
        <taxon>Bacteria</taxon>
        <taxon>Bacillati</taxon>
        <taxon>Actinomycetota</taxon>
        <taxon>Actinomycetes</taxon>
        <taxon>Micrococcales</taxon>
        <taxon>Intrasporangiaceae</taxon>
        <taxon>Nostocoides</taxon>
    </lineage>
</organism>
<keyword evidence="2" id="KW-1185">Reference proteome</keyword>
<sequence length="265" mass="27568">MALIVLTSANGSPGVTSSALGLAMAWPRPSILVDADPTGSRAIPAGYFRGGQLPSEGSIVDLALAHRQGSLVEELPRLLMRIPNTHIQLLNGPVRHNQARALDSLWEPLAGAFKSLERNGQDVIVDAGRLGLEGSPYKLLAAADLALLVTRSTVPALVGAASWAPTLRDTFTRSGAATSLGALVVGPGMPFTAGEVSKTLQMPTVAALEWDPPSAEVFSVGAQPRRKFENAGLSKSLRAAVQAIQATLSSSRAAIDLAVGERSQP</sequence>
<protein>
    <submittedName>
        <fullName evidence="1">Uncharacterized protein</fullName>
    </submittedName>
</protein>
<dbReference type="OrthoDB" id="5243870at2"/>
<dbReference type="InterPro" id="IPR027417">
    <property type="entry name" value="P-loop_NTPase"/>
</dbReference>
<comment type="caution">
    <text evidence="1">The sequence shown here is derived from an EMBL/GenBank/DDBJ whole genome shotgun (WGS) entry which is preliminary data.</text>
</comment>
<reference evidence="1 2" key="1">
    <citation type="journal article" date="2013" name="ISME J.">
        <title>A metabolic model for members of the genus Tetrasphaera involved in enhanced biological phosphorus removal.</title>
        <authorList>
            <person name="Kristiansen R."/>
            <person name="Nguyen H.T.T."/>
            <person name="Saunders A.M."/>
            <person name="Nielsen J.L."/>
            <person name="Wimmer R."/>
            <person name="Le V.Q."/>
            <person name="McIlroy S.J."/>
            <person name="Petrovski S."/>
            <person name="Seviour R.J."/>
            <person name="Calteau A."/>
            <person name="Nielsen K.L."/>
            <person name="Nielsen P.H."/>
        </authorList>
    </citation>
    <scope>NUCLEOTIDE SEQUENCE [LARGE SCALE GENOMIC DNA]</scope>
    <source>
        <strain evidence="1 2">Ben110</strain>
    </source>
</reference>
<dbReference type="AlphaFoldDB" id="W6JW03"/>
<gene>
    <name evidence="1" type="ORF">BN11_1960013</name>
</gene>
<dbReference type="RefSeq" id="WP_048698263.1">
    <property type="nucleotide sequence ID" value="NZ_HG764815.1"/>
</dbReference>
<evidence type="ECO:0000313" key="2">
    <source>
        <dbReference type="Proteomes" id="UP000035763"/>
    </source>
</evidence>
<dbReference type="EMBL" id="CAJA01000108">
    <property type="protein sequence ID" value="CCH72765.1"/>
    <property type="molecule type" value="Genomic_DNA"/>
</dbReference>
<proteinExistence type="predicted"/>
<evidence type="ECO:0000313" key="1">
    <source>
        <dbReference type="EMBL" id="CCH72765.1"/>
    </source>
</evidence>
<dbReference type="Gene3D" id="3.40.50.300">
    <property type="entry name" value="P-loop containing nucleotide triphosphate hydrolases"/>
    <property type="match status" value="1"/>
</dbReference>
<accession>W6JW03</accession>
<dbReference type="Proteomes" id="UP000035763">
    <property type="component" value="Unassembled WGS sequence"/>
</dbReference>
<dbReference type="STRING" id="1193182.BN11_1960013"/>